<proteinExistence type="predicted"/>
<gene>
    <name evidence="2" type="ORF">BJ970_007238</name>
</gene>
<protein>
    <recommendedName>
        <fullName evidence="4">Zinc finger protein</fullName>
    </recommendedName>
</protein>
<comment type="caution">
    <text evidence="2">The sequence shown here is derived from an EMBL/GenBank/DDBJ whole genome shotgun (WGS) entry which is preliminary data.</text>
</comment>
<dbReference type="EMBL" id="JACHIW010000002">
    <property type="protein sequence ID" value="MBB5159639.1"/>
    <property type="molecule type" value="Genomic_DNA"/>
</dbReference>
<organism evidence="2 3">
    <name type="scientific">Saccharopolyspora phatthalungensis</name>
    <dbReference type="NCBI Taxonomy" id="664693"/>
    <lineage>
        <taxon>Bacteria</taxon>
        <taxon>Bacillati</taxon>
        <taxon>Actinomycetota</taxon>
        <taxon>Actinomycetes</taxon>
        <taxon>Pseudonocardiales</taxon>
        <taxon>Pseudonocardiaceae</taxon>
        <taxon>Saccharopolyspora</taxon>
    </lineage>
</organism>
<accession>A0A840QK12</accession>
<dbReference type="Pfam" id="PF16827">
    <property type="entry name" value="zf-HC3"/>
    <property type="match status" value="1"/>
</dbReference>
<name>A0A840QK12_9PSEU</name>
<dbReference type="AlphaFoldDB" id="A0A840QK12"/>
<evidence type="ECO:0000313" key="3">
    <source>
        <dbReference type="Proteomes" id="UP000584374"/>
    </source>
</evidence>
<reference evidence="2 3" key="1">
    <citation type="submission" date="2020-08" db="EMBL/GenBank/DDBJ databases">
        <title>Sequencing the genomes of 1000 actinobacteria strains.</title>
        <authorList>
            <person name="Klenk H.-P."/>
        </authorList>
    </citation>
    <scope>NUCLEOTIDE SEQUENCE [LARGE SCALE GENOMIC DNA]</scope>
    <source>
        <strain evidence="2 3">DSM 45584</strain>
    </source>
</reference>
<evidence type="ECO:0000313" key="2">
    <source>
        <dbReference type="EMBL" id="MBB5159639.1"/>
    </source>
</evidence>
<dbReference type="RefSeq" id="WP_184732130.1">
    <property type="nucleotide sequence ID" value="NZ_JACHIW010000002.1"/>
</dbReference>
<sequence length="84" mass="9031">MTSSGATYRPHPFGWVPSGGLRHASTDTRPHEGYPNGFVVGTLCGHQLAAENTDLAWSWETCRTCDDKAHELAKPPTPPAASAR</sequence>
<dbReference type="Proteomes" id="UP000584374">
    <property type="component" value="Unassembled WGS sequence"/>
</dbReference>
<evidence type="ECO:0008006" key="4">
    <source>
        <dbReference type="Google" id="ProtNLM"/>
    </source>
</evidence>
<feature type="region of interest" description="Disordered" evidence="1">
    <location>
        <begin position="1"/>
        <end position="32"/>
    </location>
</feature>
<dbReference type="InterPro" id="IPR031795">
    <property type="entry name" value="Zf-HC3"/>
</dbReference>
<evidence type="ECO:0000256" key="1">
    <source>
        <dbReference type="SAM" id="MobiDB-lite"/>
    </source>
</evidence>
<keyword evidence="3" id="KW-1185">Reference proteome</keyword>